<dbReference type="EMBL" id="MNPL01006510">
    <property type="protein sequence ID" value="OQR75344.1"/>
    <property type="molecule type" value="Genomic_DNA"/>
</dbReference>
<protein>
    <submittedName>
        <fullName evidence="1">Uncharacterized protein</fullName>
    </submittedName>
</protein>
<comment type="caution">
    <text evidence="1">The sequence shown here is derived from an EMBL/GenBank/DDBJ whole genome shotgun (WGS) entry which is preliminary data.</text>
</comment>
<evidence type="ECO:0000313" key="1">
    <source>
        <dbReference type="EMBL" id="OQR75344.1"/>
    </source>
</evidence>
<dbReference type="InParanoid" id="A0A1V9XPC6"/>
<dbReference type="Proteomes" id="UP000192247">
    <property type="component" value="Unassembled WGS sequence"/>
</dbReference>
<dbReference type="STRING" id="418985.A0A1V9XPC6"/>
<gene>
    <name evidence="1" type="ORF">BIW11_08482</name>
</gene>
<keyword evidence="2" id="KW-1185">Reference proteome</keyword>
<accession>A0A1V9XPC6</accession>
<dbReference type="AlphaFoldDB" id="A0A1V9XPC6"/>
<sequence>MHDRLRHSVRHNYTRKLAVVTLAIAGAHAVAIGGYGPATLTYGATVGYGTALAAPAYGLGYGDAYAPVAKISAAPVVASSYSTVTKHVTSPVVAKVAAPAYGHAIAAPVYGHPVAAPAYSLGYGSHALTAPVAGLGYGKVY</sequence>
<proteinExistence type="predicted"/>
<name>A0A1V9XPC6_9ACAR</name>
<evidence type="ECO:0000313" key="2">
    <source>
        <dbReference type="Proteomes" id="UP000192247"/>
    </source>
</evidence>
<organism evidence="1 2">
    <name type="scientific">Tropilaelaps mercedesae</name>
    <dbReference type="NCBI Taxonomy" id="418985"/>
    <lineage>
        <taxon>Eukaryota</taxon>
        <taxon>Metazoa</taxon>
        <taxon>Ecdysozoa</taxon>
        <taxon>Arthropoda</taxon>
        <taxon>Chelicerata</taxon>
        <taxon>Arachnida</taxon>
        <taxon>Acari</taxon>
        <taxon>Parasitiformes</taxon>
        <taxon>Mesostigmata</taxon>
        <taxon>Gamasina</taxon>
        <taxon>Dermanyssoidea</taxon>
        <taxon>Laelapidae</taxon>
        <taxon>Tropilaelaps</taxon>
    </lineage>
</organism>
<reference evidence="1 2" key="1">
    <citation type="journal article" date="2017" name="Gigascience">
        <title>Draft genome of the honey bee ectoparasitic mite, Tropilaelaps mercedesae, is shaped by the parasitic life history.</title>
        <authorList>
            <person name="Dong X."/>
            <person name="Armstrong S.D."/>
            <person name="Xia D."/>
            <person name="Makepeace B.L."/>
            <person name="Darby A.C."/>
            <person name="Kadowaki T."/>
        </authorList>
    </citation>
    <scope>NUCLEOTIDE SEQUENCE [LARGE SCALE GENOMIC DNA]</scope>
    <source>
        <strain evidence="1">Wuxi-XJTLU</strain>
    </source>
</reference>